<evidence type="ECO:0000256" key="4">
    <source>
        <dbReference type="ARBA" id="ARBA00023284"/>
    </source>
</evidence>
<evidence type="ECO:0000313" key="7">
    <source>
        <dbReference type="EMBL" id="KAF8715855.1"/>
    </source>
</evidence>
<sequence length="133" mass="14539">MASSAAEGKTEATAPAPTPAAPVEGSVIAIHSLEEWSIQIEEANSAKKLVVIDFTASWCPPCRMMAPIFADMAKKNPNVVFLKVDVDELKQTIAEQFSVEAMPTFLFMKEGDVKDRVVGALKDELNLKLEHHK</sequence>
<dbReference type="PROSITE" id="PS00194">
    <property type="entry name" value="THIOREDOXIN_1"/>
    <property type="match status" value="1"/>
</dbReference>
<feature type="compositionally biased region" description="Low complexity" evidence="5">
    <location>
        <begin position="1"/>
        <end position="15"/>
    </location>
</feature>
<dbReference type="Proteomes" id="UP000636709">
    <property type="component" value="Unassembled WGS sequence"/>
</dbReference>
<feature type="domain" description="Thioredoxin" evidence="6">
    <location>
        <begin position="8"/>
        <end position="133"/>
    </location>
</feature>
<evidence type="ECO:0000313" key="8">
    <source>
        <dbReference type="Proteomes" id="UP000636709"/>
    </source>
</evidence>
<dbReference type="OrthoDB" id="10263751at2759"/>
<dbReference type="PRINTS" id="PR00421">
    <property type="entry name" value="THIOREDOXIN"/>
</dbReference>
<keyword evidence="8" id="KW-1185">Reference proteome</keyword>
<dbReference type="PANTHER" id="PTHR10438">
    <property type="entry name" value="THIOREDOXIN"/>
    <property type="match status" value="1"/>
</dbReference>
<keyword evidence="3" id="KW-1015">Disulfide bond</keyword>
<evidence type="ECO:0000256" key="5">
    <source>
        <dbReference type="SAM" id="MobiDB-lite"/>
    </source>
</evidence>
<proteinExistence type="predicted"/>
<dbReference type="CDD" id="cd02947">
    <property type="entry name" value="TRX_family"/>
    <property type="match status" value="1"/>
</dbReference>
<feature type="region of interest" description="Disordered" evidence="5">
    <location>
        <begin position="1"/>
        <end position="20"/>
    </location>
</feature>
<dbReference type="SUPFAM" id="SSF52833">
    <property type="entry name" value="Thioredoxin-like"/>
    <property type="match status" value="1"/>
</dbReference>
<comment type="caution">
    <text evidence="7">The sequence shown here is derived from an EMBL/GenBank/DDBJ whole genome shotgun (WGS) entry which is preliminary data.</text>
</comment>
<dbReference type="EMBL" id="JACEFO010001730">
    <property type="protein sequence ID" value="KAF8715855.1"/>
    <property type="molecule type" value="Genomic_DNA"/>
</dbReference>
<keyword evidence="4" id="KW-0676">Redox-active center</keyword>
<name>A0A835BVI7_9POAL</name>
<evidence type="ECO:0000256" key="2">
    <source>
        <dbReference type="ARBA" id="ARBA00022982"/>
    </source>
</evidence>
<dbReference type="InterPro" id="IPR036249">
    <property type="entry name" value="Thioredoxin-like_sf"/>
</dbReference>
<dbReference type="InterPro" id="IPR013766">
    <property type="entry name" value="Thioredoxin_domain"/>
</dbReference>
<protein>
    <recommendedName>
        <fullName evidence="6">Thioredoxin domain-containing protein</fullName>
    </recommendedName>
</protein>
<gene>
    <name evidence="7" type="ORF">HU200_026809</name>
</gene>
<keyword evidence="1" id="KW-0813">Transport</keyword>
<dbReference type="PROSITE" id="PS51352">
    <property type="entry name" value="THIOREDOXIN_2"/>
    <property type="match status" value="1"/>
</dbReference>
<organism evidence="7 8">
    <name type="scientific">Digitaria exilis</name>
    <dbReference type="NCBI Taxonomy" id="1010633"/>
    <lineage>
        <taxon>Eukaryota</taxon>
        <taxon>Viridiplantae</taxon>
        <taxon>Streptophyta</taxon>
        <taxon>Embryophyta</taxon>
        <taxon>Tracheophyta</taxon>
        <taxon>Spermatophyta</taxon>
        <taxon>Magnoliopsida</taxon>
        <taxon>Liliopsida</taxon>
        <taxon>Poales</taxon>
        <taxon>Poaceae</taxon>
        <taxon>PACMAD clade</taxon>
        <taxon>Panicoideae</taxon>
        <taxon>Panicodae</taxon>
        <taxon>Paniceae</taxon>
        <taxon>Anthephorinae</taxon>
        <taxon>Digitaria</taxon>
    </lineage>
</organism>
<dbReference type="PANTHER" id="PTHR10438:SF417">
    <property type="entry name" value="THIOREDOXIN H5"/>
    <property type="match status" value="1"/>
</dbReference>
<keyword evidence="2" id="KW-0249">Electron transport</keyword>
<dbReference type="Gene3D" id="3.40.30.10">
    <property type="entry name" value="Glutaredoxin"/>
    <property type="match status" value="1"/>
</dbReference>
<accession>A0A835BVI7</accession>
<evidence type="ECO:0000259" key="6">
    <source>
        <dbReference type="PROSITE" id="PS51352"/>
    </source>
</evidence>
<dbReference type="InterPro" id="IPR050620">
    <property type="entry name" value="Thioredoxin_H-type-like"/>
</dbReference>
<dbReference type="AlphaFoldDB" id="A0A835BVI7"/>
<evidence type="ECO:0000256" key="3">
    <source>
        <dbReference type="ARBA" id="ARBA00023157"/>
    </source>
</evidence>
<evidence type="ECO:0000256" key="1">
    <source>
        <dbReference type="ARBA" id="ARBA00022448"/>
    </source>
</evidence>
<reference evidence="7" key="1">
    <citation type="submission" date="2020-07" db="EMBL/GenBank/DDBJ databases">
        <title>Genome sequence and genetic diversity analysis of an under-domesticated orphan crop, white fonio (Digitaria exilis).</title>
        <authorList>
            <person name="Bennetzen J.L."/>
            <person name="Chen S."/>
            <person name="Ma X."/>
            <person name="Wang X."/>
            <person name="Yssel A.E.J."/>
            <person name="Chaluvadi S.R."/>
            <person name="Johnson M."/>
            <person name="Gangashetty P."/>
            <person name="Hamidou F."/>
            <person name="Sanogo M.D."/>
            <person name="Zwaenepoel A."/>
            <person name="Wallace J."/>
            <person name="Van De Peer Y."/>
            <person name="Van Deynze A."/>
        </authorList>
    </citation>
    <scope>NUCLEOTIDE SEQUENCE</scope>
    <source>
        <tissue evidence="7">Leaves</tissue>
    </source>
</reference>
<dbReference type="FunFam" id="3.40.30.10:FF:000245">
    <property type="entry name" value="Thioredoxin"/>
    <property type="match status" value="1"/>
</dbReference>
<dbReference type="Pfam" id="PF00085">
    <property type="entry name" value="Thioredoxin"/>
    <property type="match status" value="1"/>
</dbReference>
<dbReference type="InterPro" id="IPR017937">
    <property type="entry name" value="Thioredoxin_CS"/>
</dbReference>